<proteinExistence type="predicted"/>
<dbReference type="AlphaFoldDB" id="A0A198USU6"/>
<gene>
    <name evidence="2" type="ORF">AO370_1771</name>
    <name evidence="1" type="ORF">AO382_1984</name>
</gene>
<accession>A0A198USU6</accession>
<reference evidence="3 4" key="1">
    <citation type="journal article" date="2016" name="Genome Biol. Evol.">
        <title>Comparative Genomic Analyses of the Moraxella catarrhalis Serosensitive and Seroresistant Lineages Demonstrate Their Independent Evolution.</title>
        <authorList>
            <person name="Earl J.P."/>
            <person name="de Vries S.P."/>
            <person name="Ahmed A."/>
            <person name="Powell E."/>
            <person name="Schultz M.P."/>
            <person name="Hermans P.W."/>
            <person name="Hill D.J."/>
            <person name="Zhou Z."/>
            <person name="Constantinidou C.I."/>
            <person name="Hu F.Z."/>
            <person name="Bootsma H.J."/>
            <person name="Ehrlich G.D."/>
        </authorList>
    </citation>
    <scope>NUCLEOTIDE SEQUENCE [LARGE SCALE GENOMIC DNA]</scope>
    <source>
        <strain evidence="2 3">F23</strain>
        <strain evidence="1 4">Z7574</strain>
    </source>
</reference>
<organism evidence="1 4">
    <name type="scientific">Moraxella catarrhalis</name>
    <name type="common">Branhamella catarrhalis</name>
    <dbReference type="NCBI Taxonomy" id="480"/>
    <lineage>
        <taxon>Bacteria</taxon>
        <taxon>Pseudomonadati</taxon>
        <taxon>Pseudomonadota</taxon>
        <taxon>Gammaproteobacteria</taxon>
        <taxon>Moraxellales</taxon>
        <taxon>Moraxellaceae</taxon>
        <taxon>Moraxella</taxon>
    </lineage>
</organism>
<dbReference type="EMBL" id="LXHQ01000046">
    <property type="protein sequence ID" value="OAV23113.1"/>
    <property type="molecule type" value="Genomic_DNA"/>
</dbReference>
<dbReference type="Proteomes" id="UP000078446">
    <property type="component" value="Unassembled WGS sequence"/>
</dbReference>
<evidence type="ECO:0000313" key="2">
    <source>
        <dbReference type="EMBL" id="OAV23113.1"/>
    </source>
</evidence>
<dbReference type="EMBL" id="LXHE01000022">
    <property type="protein sequence ID" value="OAU99339.1"/>
    <property type="molecule type" value="Genomic_DNA"/>
</dbReference>
<evidence type="ECO:0000313" key="3">
    <source>
        <dbReference type="Proteomes" id="UP000078295"/>
    </source>
</evidence>
<sequence>MFLIIFHKMTTWYDGFILINQPFLMLIKNKVMKWLRS</sequence>
<evidence type="ECO:0000313" key="4">
    <source>
        <dbReference type="Proteomes" id="UP000078446"/>
    </source>
</evidence>
<protein>
    <submittedName>
        <fullName evidence="1">Uncharacterized protein</fullName>
    </submittedName>
</protein>
<evidence type="ECO:0000313" key="1">
    <source>
        <dbReference type="EMBL" id="OAU99339.1"/>
    </source>
</evidence>
<dbReference type="Proteomes" id="UP000078295">
    <property type="component" value="Unassembled WGS sequence"/>
</dbReference>
<name>A0A198USU6_MORCA</name>
<comment type="caution">
    <text evidence="1">The sequence shown here is derived from an EMBL/GenBank/DDBJ whole genome shotgun (WGS) entry which is preliminary data.</text>
</comment>